<dbReference type="Pfam" id="PF00270">
    <property type="entry name" value="DEAD"/>
    <property type="match status" value="1"/>
</dbReference>
<comment type="domain">
    <text evidence="7">The Q motif is unique to and characteristic of the DEAD box family of RNA helicases and controls ATP binding and hydrolysis.</text>
</comment>
<dbReference type="SMART" id="SM00487">
    <property type="entry name" value="DEXDc"/>
    <property type="match status" value="1"/>
</dbReference>
<dbReference type="PROSITE" id="PS51192">
    <property type="entry name" value="HELICASE_ATP_BIND_1"/>
    <property type="match status" value="1"/>
</dbReference>
<dbReference type="InterPro" id="IPR000629">
    <property type="entry name" value="RNA-helicase_DEAD-box_CS"/>
</dbReference>
<dbReference type="AlphaFoldDB" id="A0A8J6KPI5"/>
<feature type="compositionally biased region" description="Gly residues" evidence="8">
    <location>
        <begin position="624"/>
        <end position="633"/>
    </location>
</feature>
<comment type="catalytic activity">
    <reaction evidence="7">
        <text>ATP + H2O = ADP + phosphate + H(+)</text>
        <dbReference type="Rhea" id="RHEA:13065"/>
        <dbReference type="ChEBI" id="CHEBI:15377"/>
        <dbReference type="ChEBI" id="CHEBI:15378"/>
        <dbReference type="ChEBI" id="CHEBI:30616"/>
        <dbReference type="ChEBI" id="CHEBI:43474"/>
        <dbReference type="ChEBI" id="CHEBI:456216"/>
        <dbReference type="EC" id="3.6.4.13"/>
    </reaction>
</comment>
<evidence type="ECO:0000256" key="7">
    <source>
        <dbReference type="RuleBase" id="RU365068"/>
    </source>
</evidence>
<comment type="function">
    <text evidence="7">RNA helicase.</text>
</comment>
<feature type="region of interest" description="Disordered" evidence="8">
    <location>
        <begin position="1"/>
        <end position="93"/>
    </location>
</feature>
<evidence type="ECO:0000313" key="12">
    <source>
        <dbReference type="Proteomes" id="UP000710432"/>
    </source>
</evidence>
<dbReference type="Pfam" id="PF00271">
    <property type="entry name" value="Helicase_C"/>
    <property type="match status" value="1"/>
</dbReference>
<accession>A0A8J6KPI5</accession>
<keyword evidence="4 6" id="KW-0067">ATP-binding</keyword>
<evidence type="ECO:0000256" key="2">
    <source>
        <dbReference type="ARBA" id="ARBA00022801"/>
    </source>
</evidence>
<feature type="domain" description="Helicase C-terminal" evidence="10">
    <location>
        <begin position="307"/>
        <end position="486"/>
    </location>
</feature>
<feature type="region of interest" description="Disordered" evidence="8">
    <location>
        <begin position="621"/>
        <end position="651"/>
    </location>
</feature>
<dbReference type="PROSITE" id="PS51194">
    <property type="entry name" value="HELICASE_CTER"/>
    <property type="match status" value="1"/>
</dbReference>
<proteinExistence type="inferred from homology"/>
<dbReference type="EC" id="3.6.4.13" evidence="7"/>
<dbReference type="GO" id="GO:0005524">
    <property type="term" value="F:ATP binding"/>
    <property type="evidence" value="ECO:0007669"/>
    <property type="project" value="UniProtKB-UniRule"/>
</dbReference>
<evidence type="ECO:0000256" key="3">
    <source>
        <dbReference type="ARBA" id="ARBA00022806"/>
    </source>
</evidence>
<sequence length="651" mass="73354">MATACSPLPDRPLRTYFGRPPGQTRRQAEATKRKHQVSSDAPPTKRRNEEISSLSAKKTSDKETPRTFKGSAHKLFPPKKYLDSTGNGRQEKPCIKTSSLFKNNPEIPELHRAVVKQAREQVFSPEAFQELNLHPHLRSDGPYALILVPTRELALQSFDTVQKLLRPFTWIVPGVLMGGEKRKSEKARLRKGINILISTPGRLVDHIKSTKNIHFSRIRWLVVDEADRILDLGFEKDITVILNAVNAECQKRQNVLLSATLTEGVTRLADISLHNPVSISVLDKIWDQPNPKEDISTQLDSFAIPESLDQHVVLVPSKLRLVCLAAFILQKCKFEKDQKMIVFFSSCELVEFHYNLFLHTLSCRSGAPTSEQLPSASWPLKFLRLHGNMEQEERTSVFHEFSRSRTGILLCTDVAARGLDLPQVTWIVQYSAPSSPAEYIHRIGRTARIGCHGSSLLILAPSEAEYVNSLASHKINVSEIKMEDILAVLRKDDCFKRRQRGAQKSHANGPQEIRERATVLQTIFEDFVHSSEGMVSWAKKALQSFIRAYATYPRELKPIFHVRSLHLGHVAKSFGLRDAPRNLNVSIVKKKASLKRPDPRRKSQKKHRLVLAEVLHSEYSSGLEAGGTKGGKQGKQRGFQVAPRKPGPGRE</sequence>
<evidence type="ECO:0000256" key="8">
    <source>
        <dbReference type="SAM" id="MobiDB-lite"/>
    </source>
</evidence>
<dbReference type="GO" id="GO:0003723">
    <property type="term" value="F:RNA binding"/>
    <property type="evidence" value="ECO:0007669"/>
    <property type="project" value="UniProtKB-UniRule"/>
</dbReference>
<evidence type="ECO:0000256" key="6">
    <source>
        <dbReference type="RuleBase" id="RU000492"/>
    </source>
</evidence>
<dbReference type="GO" id="GO:0003724">
    <property type="term" value="F:RNA helicase activity"/>
    <property type="evidence" value="ECO:0007669"/>
    <property type="project" value="UniProtKB-EC"/>
</dbReference>
<comment type="caution">
    <text evidence="11">The sequence shown here is derived from an EMBL/GenBank/DDBJ whole genome shotgun (WGS) entry which is preliminary data.</text>
</comment>
<dbReference type="Proteomes" id="UP000710432">
    <property type="component" value="Unassembled WGS sequence"/>
</dbReference>
<feature type="domain" description="Helicase ATP-binding" evidence="9">
    <location>
        <begin position="127"/>
        <end position="279"/>
    </location>
</feature>
<keyword evidence="5 7" id="KW-0694">RNA-binding</keyword>
<dbReference type="SUPFAM" id="SSF52540">
    <property type="entry name" value="P-loop containing nucleoside triphosphate hydrolases"/>
    <property type="match status" value="1"/>
</dbReference>
<dbReference type="EMBL" id="JAATJU010024600">
    <property type="protein sequence ID" value="KAH0505283.1"/>
    <property type="molecule type" value="Genomic_DNA"/>
</dbReference>
<dbReference type="CDD" id="cd18787">
    <property type="entry name" value="SF2_C_DEAD"/>
    <property type="match status" value="1"/>
</dbReference>
<dbReference type="InterPro" id="IPR011545">
    <property type="entry name" value="DEAD/DEAH_box_helicase_dom"/>
</dbReference>
<evidence type="ECO:0000313" key="11">
    <source>
        <dbReference type="EMBL" id="KAH0505283.1"/>
    </source>
</evidence>
<dbReference type="InterPro" id="IPR001650">
    <property type="entry name" value="Helicase_C-like"/>
</dbReference>
<organism evidence="11 12">
    <name type="scientific">Microtus ochrogaster</name>
    <name type="common">Prairie vole</name>
    <dbReference type="NCBI Taxonomy" id="79684"/>
    <lineage>
        <taxon>Eukaryota</taxon>
        <taxon>Metazoa</taxon>
        <taxon>Chordata</taxon>
        <taxon>Craniata</taxon>
        <taxon>Vertebrata</taxon>
        <taxon>Euteleostomi</taxon>
        <taxon>Mammalia</taxon>
        <taxon>Eutheria</taxon>
        <taxon>Euarchontoglires</taxon>
        <taxon>Glires</taxon>
        <taxon>Rodentia</taxon>
        <taxon>Myomorpha</taxon>
        <taxon>Muroidea</taxon>
        <taxon>Cricetidae</taxon>
        <taxon>Arvicolinae</taxon>
        <taxon>Microtus</taxon>
    </lineage>
</organism>
<dbReference type="InterPro" id="IPR014001">
    <property type="entry name" value="Helicase_ATP-bd"/>
</dbReference>
<comment type="similarity">
    <text evidence="6">Belongs to the DEAD box helicase family.</text>
</comment>
<dbReference type="PROSITE" id="PS00039">
    <property type="entry name" value="DEAD_ATP_HELICASE"/>
    <property type="match status" value="1"/>
</dbReference>
<evidence type="ECO:0000256" key="1">
    <source>
        <dbReference type="ARBA" id="ARBA00022741"/>
    </source>
</evidence>
<keyword evidence="2 6" id="KW-0378">Hydrolase</keyword>
<evidence type="ECO:0000256" key="5">
    <source>
        <dbReference type="ARBA" id="ARBA00022884"/>
    </source>
</evidence>
<dbReference type="InterPro" id="IPR025313">
    <property type="entry name" value="SPB4-like_CTE"/>
</dbReference>
<reference evidence="11" key="1">
    <citation type="submission" date="2020-03" db="EMBL/GenBank/DDBJ databases">
        <title>Studies in the Genomics of Life Span.</title>
        <authorList>
            <person name="Glass D."/>
        </authorList>
    </citation>
    <scope>NUCLEOTIDE SEQUENCE</scope>
    <source>
        <strain evidence="11">LTLLF</strain>
        <tissue evidence="11">Muscle</tissue>
    </source>
</reference>
<evidence type="ECO:0000259" key="9">
    <source>
        <dbReference type="PROSITE" id="PS51192"/>
    </source>
</evidence>
<gene>
    <name evidence="11" type="ORF">LTLLF_178145</name>
</gene>
<dbReference type="SMART" id="SM00490">
    <property type="entry name" value="HELICc"/>
    <property type="match status" value="1"/>
</dbReference>
<evidence type="ECO:0000256" key="4">
    <source>
        <dbReference type="ARBA" id="ARBA00022840"/>
    </source>
</evidence>
<name>A0A8J6KPI5_MICOH</name>
<dbReference type="FunFam" id="3.40.50.300:FF:001466">
    <property type="entry name" value="RNA helicase"/>
    <property type="match status" value="1"/>
</dbReference>
<dbReference type="Pfam" id="PF13959">
    <property type="entry name" value="CTE_SPB4"/>
    <property type="match status" value="1"/>
</dbReference>
<dbReference type="InterPro" id="IPR027417">
    <property type="entry name" value="P-loop_NTPase"/>
</dbReference>
<evidence type="ECO:0000259" key="10">
    <source>
        <dbReference type="PROSITE" id="PS51194"/>
    </source>
</evidence>
<dbReference type="Gene3D" id="3.40.50.300">
    <property type="entry name" value="P-loop containing nucleotide triphosphate hydrolases"/>
    <property type="match status" value="2"/>
</dbReference>
<dbReference type="PANTHER" id="PTHR24031">
    <property type="entry name" value="RNA HELICASE"/>
    <property type="match status" value="1"/>
</dbReference>
<protein>
    <recommendedName>
        <fullName evidence="7">ATP-dependent RNA helicase</fullName>
        <ecNumber evidence="7">3.6.4.13</ecNumber>
    </recommendedName>
</protein>
<keyword evidence="1 6" id="KW-0547">Nucleotide-binding</keyword>
<dbReference type="SMART" id="SM01178">
    <property type="entry name" value="DUF4217"/>
    <property type="match status" value="1"/>
</dbReference>
<keyword evidence="3 6" id="KW-0347">Helicase</keyword>
<dbReference type="GO" id="GO:0016787">
    <property type="term" value="F:hydrolase activity"/>
    <property type="evidence" value="ECO:0007669"/>
    <property type="project" value="UniProtKB-KW"/>
</dbReference>